<accession>A0A3S0PIN2</accession>
<evidence type="ECO:0000259" key="2">
    <source>
        <dbReference type="Pfam" id="PF00975"/>
    </source>
</evidence>
<evidence type="ECO:0000313" key="4">
    <source>
        <dbReference type="Proteomes" id="UP000274358"/>
    </source>
</evidence>
<dbReference type="GO" id="GO:0008610">
    <property type="term" value="P:lipid biosynthetic process"/>
    <property type="evidence" value="ECO:0007669"/>
    <property type="project" value="TreeGrafter"/>
</dbReference>
<gene>
    <name evidence="3" type="ORF">EKH80_22290</name>
</gene>
<dbReference type="EMBL" id="RYYV01000032">
    <property type="protein sequence ID" value="RUL69470.1"/>
    <property type="molecule type" value="Genomic_DNA"/>
</dbReference>
<dbReference type="PANTHER" id="PTHR11487">
    <property type="entry name" value="THIOESTERASE"/>
    <property type="match status" value="1"/>
</dbReference>
<dbReference type="AlphaFoldDB" id="A0A3S0PIN2"/>
<feature type="domain" description="Thioesterase" evidence="2">
    <location>
        <begin position="75"/>
        <end position="299"/>
    </location>
</feature>
<reference evidence="3 4" key="1">
    <citation type="submission" date="2018-12" db="EMBL/GenBank/DDBJ databases">
        <title>Dyella dinghuensis sp. nov. DHOA06 and Dyella choica sp. nov. 4M-K27, isolated from forest soil.</title>
        <authorList>
            <person name="Qiu L.-H."/>
            <person name="Gao Z.-H."/>
        </authorList>
    </citation>
    <scope>NUCLEOTIDE SEQUENCE [LARGE SCALE GENOMIC DNA]</scope>
    <source>
        <strain evidence="3 4">4M-K27</strain>
    </source>
</reference>
<dbReference type="SUPFAM" id="SSF53474">
    <property type="entry name" value="alpha/beta-Hydrolases"/>
    <property type="match status" value="1"/>
</dbReference>
<organism evidence="3 4">
    <name type="scientific">Dyella choica</name>
    <dbReference type="NCBI Taxonomy" id="1927959"/>
    <lineage>
        <taxon>Bacteria</taxon>
        <taxon>Pseudomonadati</taxon>
        <taxon>Pseudomonadota</taxon>
        <taxon>Gammaproteobacteria</taxon>
        <taxon>Lysobacterales</taxon>
        <taxon>Rhodanobacteraceae</taxon>
        <taxon>Dyella</taxon>
    </lineage>
</organism>
<proteinExistence type="inferred from homology"/>
<dbReference type="InterPro" id="IPR029058">
    <property type="entry name" value="AB_hydrolase_fold"/>
</dbReference>
<keyword evidence="4" id="KW-1185">Reference proteome</keyword>
<comment type="caution">
    <text evidence="3">The sequence shown here is derived from an EMBL/GenBank/DDBJ whole genome shotgun (WGS) entry which is preliminary data.</text>
</comment>
<dbReference type="InterPro" id="IPR012223">
    <property type="entry name" value="TEII"/>
</dbReference>
<evidence type="ECO:0000313" key="3">
    <source>
        <dbReference type="EMBL" id="RUL69470.1"/>
    </source>
</evidence>
<comment type="similarity">
    <text evidence="1">Belongs to the thioesterase family.</text>
</comment>
<protein>
    <submittedName>
        <fullName evidence="3">Thioesterase</fullName>
    </submittedName>
</protein>
<dbReference type="InterPro" id="IPR001031">
    <property type="entry name" value="Thioesterase"/>
</dbReference>
<dbReference type="Proteomes" id="UP000274358">
    <property type="component" value="Unassembled WGS sequence"/>
</dbReference>
<sequence>MQTFHRSVIHVSIQVNELLRHAIRARFLHAKHAGARNRKKANTPSLDATTCRRSKVGSSNWLNTLKKVEHASLTILFFHYAGGNSGVYRSLSKLISTDVHIVAVEMPGRAKRFTEPPIDNMEVVAECIASALHDARATLPSNDLVFFGHSVGAKIALAVAQTISQKNALKLRKLIASGSRAPHLPRKGPTLHDLPQAEFINELRNYGGTPAAILEDSDLLELLTPMLRSDFKLAENHQRHTSQPIACDIHVFGGAQDAMVETDLLDAWSMHTVGRCDVKLFSGGHFFLHDDERNVAIAIDHILASVRHELQAGKV</sequence>
<evidence type="ECO:0000256" key="1">
    <source>
        <dbReference type="ARBA" id="ARBA00007169"/>
    </source>
</evidence>
<dbReference type="PANTHER" id="PTHR11487:SF0">
    <property type="entry name" value="S-ACYL FATTY ACID SYNTHASE THIOESTERASE, MEDIUM CHAIN"/>
    <property type="match status" value="1"/>
</dbReference>
<dbReference type="Gene3D" id="3.40.50.1820">
    <property type="entry name" value="alpha/beta hydrolase"/>
    <property type="match status" value="1"/>
</dbReference>
<dbReference type="Pfam" id="PF00975">
    <property type="entry name" value="Thioesterase"/>
    <property type="match status" value="1"/>
</dbReference>
<name>A0A3S0PIN2_9GAMM</name>